<organism evidence="2 3">
    <name type="scientific">Cryobacterium mannosilyticum</name>
    <dbReference type="NCBI Taxonomy" id="1259190"/>
    <lineage>
        <taxon>Bacteria</taxon>
        <taxon>Bacillati</taxon>
        <taxon>Actinomycetota</taxon>
        <taxon>Actinomycetes</taxon>
        <taxon>Micrococcales</taxon>
        <taxon>Microbacteriaceae</taxon>
        <taxon>Cryobacterium</taxon>
    </lineage>
</organism>
<dbReference type="Proteomes" id="UP000297643">
    <property type="component" value="Unassembled WGS sequence"/>
</dbReference>
<sequence length="96" mass="10498">MNDTGTHGQGLSERYVHFIDWLDQKLVRAMGPAPLGPYDAVVKRVGEAVCPVCGRPMAEHTIDHSTQNAVLNCPAEHKPQPPDGPVNEFGMPKPRD</sequence>
<evidence type="ECO:0000313" key="2">
    <source>
        <dbReference type="EMBL" id="TFC07229.1"/>
    </source>
</evidence>
<dbReference type="RefSeq" id="WP_134506318.1">
    <property type="nucleotide sequence ID" value="NZ_SOFM01000007.1"/>
</dbReference>
<feature type="region of interest" description="Disordered" evidence="1">
    <location>
        <begin position="73"/>
        <end position="96"/>
    </location>
</feature>
<dbReference type="EMBL" id="SOFM01000007">
    <property type="protein sequence ID" value="TFC07229.1"/>
    <property type="molecule type" value="Genomic_DNA"/>
</dbReference>
<comment type="caution">
    <text evidence="2">The sequence shown here is derived from an EMBL/GenBank/DDBJ whole genome shotgun (WGS) entry which is preliminary data.</text>
</comment>
<protein>
    <submittedName>
        <fullName evidence="2">Uncharacterized protein</fullName>
    </submittedName>
</protein>
<proteinExistence type="predicted"/>
<dbReference type="AlphaFoldDB" id="A0A4R8WEB4"/>
<evidence type="ECO:0000256" key="1">
    <source>
        <dbReference type="SAM" id="MobiDB-lite"/>
    </source>
</evidence>
<reference evidence="2 3" key="1">
    <citation type="submission" date="2019-03" db="EMBL/GenBank/DDBJ databases">
        <title>Genomics of glacier-inhabiting Cryobacterium strains.</title>
        <authorList>
            <person name="Liu Q."/>
            <person name="Xin Y.-H."/>
        </authorList>
    </citation>
    <scope>NUCLEOTIDE SEQUENCE [LARGE SCALE GENOMIC DNA]</scope>
    <source>
        <strain evidence="2 3">RHLT2-21</strain>
    </source>
</reference>
<evidence type="ECO:0000313" key="3">
    <source>
        <dbReference type="Proteomes" id="UP000297643"/>
    </source>
</evidence>
<gene>
    <name evidence="2" type="ORF">E3O32_01500</name>
</gene>
<accession>A0A4R8WEB4</accession>
<keyword evidence="3" id="KW-1185">Reference proteome</keyword>
<name>A0A4R8WEB4_9MICO</name>